<organism evidence="2 3">
    <name type="scientific">Pleuronectes platessa</name>
    <name type="common">European plaice</name>
    <dbReference type="NCBI Taxonomy" id="8262"/>
    <lineage>
        <taxon>Eukaryota</taxon>
        <taxon>Metazoa</taxon>
        <taxon>Chordata</taxon>
        <taxon>Craniata</taxon>
        <taxon>Vertebrata</taxon>
        <taxon>Euteleostomi</taxon>
        <taxon>Actinopterygii</taxon>
        <taxon>Neopterygii</taxon>
        <taxon>Teleostei</taxon>
        <taxon>Neoteleostei</taxon>
        <taxon>Acanthomorphata</taxon>
        <taxon>Carangaria</taxon>
        <taxon>Pleuronectiformes</taxon>
        <taxon>Pleuronectoidei</taxon>
        <taxon>Pleuronectidae</taxon>
        <taxon>Pleuronectes</taxon>
    </lineage>
</organism>
<dbReference type="Proteomes" id="UP001153269">
    <property type="component" value="Unassembled WGS sequence"/>
</dbReference>
<dbReference type="AlphaFoldDB" id="A0A9N7UND1"/>
<keyword evidence="3" id="KW-1185">Reference proteome</keyword>
<evidence type="ECO:0000313" key="2">
    <source>
        <dbReference type="EMBL" id="CAB1433241.1"/>
    </source>
</evidence>
<dbReference type="EMBL" id="CADEAL010001538">
    <property type="protein sequence ID" value="CAB1433241.1"/>
    <property type="molecule type" value="Genomic_DNA"/>
</dbReference>
<comment type="caution">
    <text evidence="2">The sequence shown here is derived from an EMBL/GenBank/DDBJ whole genome shotgun (WGS) entry which is preliminary data.</text>
</comment>
<proteinExistence type="predicted"/>
<name>A0A9N7UND1_PLEPL</name>
<evidence type="ECO:0000256" key="1">
    <source>
        <dbReference type="SAM" id="MobiDB-lite"/>
    </source>
</evidence>
<protein>
    <submittedName>
        <fullName evidence="2">Uncharacterized protein</fullName>
    </submittedName>
</protein>
<sequence length="95" mass="10805">MGIEKEAKGDGKPKHRKLKRLSGDERALDAGDSIEITIRDSTKPNKSAEKTDNGKSKKDQNNRKKKNHESAKRSRDPQEMEGYYGSSRKKAEQLY</sequence>
<feature type="compositionally biased region" description="Basic and acidic residues" evidence="1">
    <location>
        <begin position="37"/>
        <end position="78"/>
    </location>
</feature>
<reference evidence="2" key="1">
    <citation type="submission" date="2020-03" db="EMBL/GenBank/DDBJ databases">
        <authorList>
            <person name="Weist P."/>
        </authorList>
    </citation>
    <scope>NUCLEOTIDE SEQUENCE</scope>
</reference>
<feature type="region of interest" description="Disordered" evidence="1">
    <location>
        <begin position="1"/>
        <end position="95"/>
    </location>
</feature>
<evidence type="ECO:0000313" key="3">
    <source>
        <dbReference type="Proteomes" id="UP001153269"/>
    </source>
</evidence>
<feature type="compositionally biased region" description="Basic and acidic residues" evidence="1">
    <location>
        <begin position="1"/>
        <end position="12"/>
    </location>
</feature>
<gene>
    <name evidence="2" type="ORF">PLEPLA_LOCUS21330</name>
</gene>
<accession>A0A9N7UND1</accession>